<protein>
    <submittedName>
        <fullName evidence="2">Uncharacterized protein DUF4270</fullName>
    </submittedName>
</protein>
<evidence type="ECO:0000256" key="1">
    <source>
        <dbReference type="SAM" id="SignalP"/>
    </source>
</evidence>
<dbReference type="OrthoDB" id="1092930at2"/>
<dbReference type="AlphaFoldDB" id="A0A4R3VQZ4"/>
<evidence type="ECO:0000313" key="3">
    <source>
        <dbReference type="Proteomes" id="UP000295197"/>
    </source>
</evidence>
<dbReference type="Pfam" id="PF14092">
    <property type="entry name" value="DUF4270"/>
    <property type="match status" value="1"/>
</dbReference>
<dbReference type="PROSITE" id="PS51257">
    <property type="entry name" value="PROKAR_LIPOPROTEIN"/>
    <property type="match status" value="1"/>
</dbReference>
<dbReference type="Proteomes" id="UP000295197">
    <property type="component" value="Unassembled WGS sequence"/>
</dbReference>
<name>A0A4R3VQZ4_9SPHI</name>
<proteinExistence type="predicted"/>
<keyword evidence="3" id="KW-1185">Reference proteome</keyword>
<reference evidence="2 3" key="1">
    <citation type="submission" date="2019-03" db="EMBL/GenBank/DDBJ databases">
        <title>Genomic Encyclopedia of Type Strains, Phase IV (KMG-IV): sequencing the most valuable type-strain genomes for metagenomic binning, comparative biology and taxonomic classification.</title>
        <authorList>
            <person name="Goeker M."/>
        </authorList>
    </citation>
    <scope>NUCLEOTIDE SEQUENCE [LARGE SCALE GENOMIC DNA]</scope>
    <source>
        <strain evidence="2 3">DSM 22362</strain>
    </source>
</reference>
<dbReference type="EMBL" id="SMBZ01000056">
    <property type="protein sequence ID" value="TCV07129.1"/>
    <property type="molecule type" value="Genomic_DNA"/>
</dbReference>
<comment type="caution">
    <text evidence="2">The sequence shown here is derived from an EMBL/GenBank/DDBJ whole genome shotgun (WGS) entry which is preliminary data.</text>
</comment>
<keyword evidence="1" id="KW-0732">Signal</keyword>
<feature type="signal peptide" evidence="1">
    <location>
        <begin position="1"/>
        <end position="18"/>
    </location>
</feature>
<accession>A0A4R3VQZ4</accession>
<dbReference type="RefSeq" id="WP_132778852.1">
    <property type="nucleotide sequence ID" value="NZ_SMBZ01000056.1"/>
</dbReference>
<dbReference type="InterPro" id="IPR025366">
    <property type="entry name" value="DUF4270"/>
</dbReference>
<feature type="chain" id="PRO_5020421084" evidence="1">
    <location>
        <begin position="19"/>
        <end position="454"/>
    </location>
</feature>
<organism evidence="2 3">
    <name type="scientific">Sphingobacterium alimentarium</name>
    <dbReference type="NCBI Taxonomy" id="797292"/>
    <lineage>
        <taxon>Bacteria</taxon>
        <taxon>Pseudomonadati</taxon>
        <taxon>Bacteroidota</taxon>
        <taxon>Sphingobacteriia</taxon>
        <taxon>Sphingobacteriales</taxon>
        <taxon>Sphingobacteriaceae</taxon>
        <taxon>Sphingobacterium</taxon>
    </lineage>
</organism>
<sequence length="454" mass="49909">MSQLLRFKYLYFLSIASALSLFISCNKDISLSLDDVNEDIAVSFIDSFTVNTSTFQLDYMPAASMGTVLVGKINHPGVGAVQSSSYLKVTLDSYTDNIPENAVFDSINVVLKPHATRYYYGDTTQVQSIAVHRVTQEIVTTNLLSSIDSYKAPVYVTGPTIFNNQKFNYNNIALGTGTFRPNIFSLDTISVRLDDNFGKEIFDMVNTQDYNVSNTESFQNYLKGIALVPGNSNTAMLGLSDTVNININYSYTGSDGFKTQGKKVITASGSAFQYNNIEYNRAGTPLAALTASNRELSATETNNNFYVQAGTGITTKIRIPSLNAFMYNDNISVNKAELVIETESVSYGPFPAPTSLMLLVTNKNNIPVNYVPAPLSNTVQSAAFIPGNNVGENNKYVFNLIDYVKFVNSNRYIDTDLLISSVSPSIFTTVNTAKIATENGKPKIKLNIVYTKFR</sequence>
<evidence type="ECO:0000313" key="2">
    <source>
        <dbReference type="EMBL" id="TCV07129.1"/>
    </source>
</evidence>
<gene>
    <name evidence="2" type="ORF">EDC17_10562</name>
</gene>